<evidence type="ECO:0008006" key="4">
    <source>
        <dbReference type="Google" id="ProtNLM"/>
    </source>
</evidence>
<evidence type="ECO:0000256" key="1">
    <source>
        <dbReference type="SAM" id="Phobius"/>
    </source>
</evidence>
<feature type="transmembrane region" description="Helical" evidence="1">
    <location>
        <begin position="16"/>
        <end position="36"/>
    </location>
</feature>
<name>A0ABW8SIP6_9CLOT</name>
<gene>
    <name evidence="2" type="ORF">ACJDU8_09345</name>
</gene>
<comment type="caution">
    <text evidence="2">The sequence shown here is derived from an EMBL/GenBank/DDBJ whole genome shotgun (WGS) entry which is preliminary data.</text>
</comment>
<organism evidence="2 3">
    <name type="scientific">Candidatus Clostridium eludens</name>
    <dbReference type="NCBI Taxonomy" id="3381663"/>
    <lineage>
        <taxon>Bacteria</taxon>
        <taxon>Bacillati</taxon>
        <taxon>Bacillota</taxon>
        <taxon>Clostridia</taxon>
        <taxon>Eubacteriales</taxon>
        <taxon>Clostridiaceae</taxon>
        <taxon>Clostridium</taxon>
    </lineage>
</organism>
<keyword evidence="1" id="KW-0812">Transmembrane</keyword>
<dbReference type="RefSeq" id="WP_406791884.1">
    <property type="nucleotide sequence ID" value="NZ_JBJHZX010000012.1"/>
</dbReference>
<keyword evidence="1" id="KW-0472">Membrane</keyword>
<dbReference type="Proteomes" id="UP001623660">
    <property type="component" value="Unassembled WGS sequence"/>
</dbReference>
<reference evidence="2 3" key="1">
    <citation type="submission" date="2024-11" db="EMBL/GenBank/DDBJ databases">
        <authorList>
            <person name="Heng Y.C."/>
            <person name="Lim A.C.H."/>
            <person name="Lee J.K.Y."/>
            <person name="Kittelmann S."/>
        </authorList>
    </citation>
    <scope>NUCLEOTIDE SEQUENCE [LARGE SCALE GENOMIC DNA]</scope>
    <source>
        <strain evidence="2 3">WILCCON 0269</strain>
    </source>
</reference>
<protein>
    <recommendedName>
        <fullName evidence="4">SPOR domain-containing protein</fullName>
    </recommendedName>
</protein>
<proteinExistence type="predicted"/>
<evidence type="ECO:0000313" key="2">
    <source>
        <dbReference type="EMBL" id="MFL0195764.1"/>
    </source>
</evidence>
<dbReference type="EMBL" id="JBJHZX010000012">
    <property type="protein sequence ID" value="MFL0195764.1"/>
    <property type="molecule type" value="Genomic_DNA"/>
</dbReference>
<accession>A0ABW8SIP6</accession>
<keyword evidence="1" id="KW-1133">Transmembrane helix</keyword>
<keyword evidence="3" id="KW-1185">Reference proteome</keyword>
<sequence length="230" mass="26274">MRYTRYDLKKDKDTKIFIISILTLFFMAFVIGTFVFKVIIKNTGNFGENISESQVERANSNSKYVKFIAVQGGVYRDNNNANAEKNLLAKYGLAFCITDSDKTRVFLGIYPEENGKQIMESLTSQKIDNTHMIFTVNQNSSCNVEITQIINANLKILNKLSESDVKSIKTEDLKKWCSSLKDVESNDNNGKLILKELKEYINKLPQEIEKSNGEQNYIYIFNVLKKVASS</sequence>
<evidence type="ECO:0000313" key="3">
    <source>
        <dbReference type="Proteomes" id="UP001623660"/>
    </source>
</evidence>